<dbReference type="CDD" id="cd19500">
    <property type="entry name" value="RecA-like_Lon"/>
    <property type="match status" value="1"/>
</dbReference>
<dbReference type="Gene3D" id="3.40.50.300">
    <property type="entry name" value="P-loop containing nucleotide triphosphate hydrolases"/>
    <property type="match status" value="1"/>
</dbReference>
<evidence type="ECO:0000313" key="15">
    <source>
        <dbReference type="EMBL" id="NIJ06777.1"/>
    </source>
</evidence>
<name>A0ABX0TQW1_9SPHN</name>
<dbReference type="EC" id="3.4.21.53" evidence="9 10"/>
<feature type="active site" evidence="9 11">
    <location>
        <position position="676"/>
    </location>
</feature>
<evidence type="ECO:0000256" key="3">
    <source>
        <dbReference type="ARBA" id="ARBA00022670"/>
    </source>
</evidence>
<dbReference type="InterPro" id="IPR054594">
    <property type="entry name" value="Lon_lid"/>
</dbReference>
<accession>A0ABX0TQW1</accession>
<comment type="function">
    <text evidence="9">ATP-dependent serine protease that mediates the selective degradation of mutant and abnormal proteins as well as certain short-lived regulatory proteins. Required for cellular homeostasis and for survival from DNA damage and developmental changes induced by stress. Degrades polypeptides processively to yield small peptide fragments that are 5 to 10 amino acids long. Binds to DNA in a double-stranded, site-specific manner.</text>
</comment>
<dbReference type="Gene3D" id="1.10.8.60">
    <property type="match status" value="1"/>
</dbReference>
<evidence type="ECO:0000256" key="1">
    <source>
        <dbReference type="ARBA" id="ARBA00004496"/>
    </source>
</evidence>
<evidence type="ECO:0000313" key="16">
    <source>
        <dbReference type="Proteomes" id="UP000727456"/>
    </source>
</evidence>
<dbReference type="Pfam" id="PF05362">
    <property type="entry name" value="Lon_C"/>
    <property type="match status" value="1"/>
</dbReference>
<dbReference type="Pfam" id="PF22667">
    <property type="entry name" value="Lon_lid"/>
    <property type="match status" value="1"/>
</dbReference>
<dbReference type="PIRSF" id="PIRSF001174">
    <property type="entry name" value="Lon_proteas"/>
    <property type="match status" value="1"/>
</dbReference>
<keyword evidence="5 9" id="KW-0378">Hydrolase</keyword>
<comment type="similarity">
    <text evidence="9 10 11">Belongs to the peptidase S16 family.</text>
</comment>
<feature type="domain" description="Lon proteolytic" evidence="13">
    <location>
        <begin position="589"/>
        <end position="770"/>
    </location>
</feature>
<dbReference type="InterPro" id="IPR004815">
    <property type="entry name" value="Lon_bac/euk-typ"/>
</dbReference>
<evidence type="ECO:0000256" key="12">
    <source>
        <dbReference type="SAM" id="MobiDB-lite"/>
    </source>
</evidence>
<dbReference type="SMART" id="SM00382">
    <property type="entry name" value="AAA"/>
    <property type="match status" value="1"/>
</dbReference>
<organism evidence="15 16">
    <name type="scientific">Sphingomonas vulcanisoli</name>
    <dbReference type="NCBI Taxonomy" id="1658060"/>
    <lineage>
        <taxon>Bacteria</taxon>
        <taxon>Pseudomonadati</taxon>
        <taxon>Pseudomonadota</taxon>
        <taxon>Alphaproteobacteria</taxon>
        <taxon>Sphingomonadales</taxon>
        <taxon>Sphingomonadaceae</taxon>
        <taxon>Sphingomonas</taxon>
    </lineage>
</organism>
<protein>
    <recommendedName>
        <fullName evidence="9 10">Lon protease</fullName>
        <ecNumber evidence="9 10">3.4.21.53</ecNumber>
    </recommendedName>
    <alternativeName>
        <fullName evidence="9">ATP-dependent protease La</fullName>
    </alternativeName>
</protein>
<gene>
    <name evidence="9" type="primary">lon</name>
    <name evidence="15" type="ORF">FHS31_000359</name>
</gene>
<reference evidence="15 16" key="1">
    <citation type="submission" date="2020-03" db="EMBL/GenBank/DDBJ databases">
        <title>Genomic Encyclopedia of Type Strains, Phase III (KMG-III): the genomes of soil and plant-associated and newly described type strains.</title>
        <authorList>
            <person name="Whitman W."/>
        </authorList>
    </citation>
    <scope>NUCLEOTIDE SEQUENCE [LARGE SCALE GENOMIC DNA]</scope>
    <source>
        <strain evidence="15 16">CECT 8804</strain>
    </source>
</reference>
<dbReference type="SUPFAM" id="SSF54211">
    <property type="entry name" value="Ribosomal protein S5 domain 2-like"/>
    <property type="match status" value="1"/>
</dbReference>
<dbReference type="PANTHER" id="PTHR10046">
    <property type="entry name" value="ATP DEPENDENT LON PROTEASE FAMILY MEMBER"/>
    <property type="match status" value="1"/>
</dbReference>
<evidence type="ECO:0000259" key="14">
    <source>
        <dbReference type="PROSITE" id="PS51787"/>
    </source>
</evidence>
<feature type="binding site" evidence="9">
    <location>
        <begin position="354"/>
        <end position="361"/>
    </location>
    <ligand>
        <name>ATP</name>
        <dbReference type="ChEBI" id="CHEBI:30616"/>
    </ligand>
</feature>
<evidence type="ECO:0000256" key="10">
    <source>
        <dbReference type="PIRNR" id="PIRNR001174"/>
    </source>
</evidence>
<dbReference type="GO" id="GO:0006508">
    <property type="term" value="P:proteolysis"/>
    <property type="evidence" value="ECO:0007669"/>
    <property type="project" value="UniProtKB-KW"/>
</dbReference>
<dbReference type="InterPro" id="IPR008269">
    <property type="entry name" value="Lon_proteolytic"/>
</dbReference>
<feature type="active site" evidence="9 11">
    <location>
        <position position="719"/>
    </location>
</feature>
<feature type="region of interest" description="Disordered" evidence="12">
    <location>
        <begin position="781"/>
        <end position="801"/>
    </location>
</feature>
<dbReference type="Gene3D" id="3.30.230.10">
    <property type="match status" value="1"/>
</dbReference>
<dbReference type="PROSITE" id="PS51786">
    <property type="entry name" value="LON_PROTEOLYTIC"/>
    <property type="match status" value="1"/>
</dbReference>
<evidence type="ECO:0000256" key="9">
    <source>
        <dbReference type="HAMAP-Rule" id="MF_01973"/>
    </source>
</evidence>
<keyword evidence="7 9" id="KW-0067">ATP-binding</keyword>
<comment type="subcellular location">
    <subcellularLocation>
        <location evidence="1 9 10">Cytoplasm</location>
    </subcellularLocation>
</comment>
<dbReference type="SUPFAM" id="SSF52540">
    <property type="entry name" value="P-loop containing nucleoside triphosphate hydrolases"/>
    <property type="match status" value="1"/>
</dbReference>
<dbReference type="EMBL" id="JAAOZC010000001">
    <property type="protein sequence ID" value="NIJ06777.1"/>
    <property type="molecule type" value="Genomic_DNA"/>
</dbReference>
<dbReference type="InterPro" id="IPR014721">
    <property type="entry name" value="Ribsml_uS5_D2-typ_fold_subgr"/>
</dbReference>
<evidence type="ECO:0000256" key="2">
    <source>
        <dbReference type="ARBA" id="ARBA00022490"/>
    </source>
</evidence>
<dbReference type="InterPro" id="IPR027417">
    <property type="entry name" value="P-loop_NTPase"/>
</dbReference>
<keyword evidence="4 9" id="KW-0547">Nucleotide-binding</keyword>
<dbReference type="NCBIfam" id="NF008053">
    <property type="entry name" value="PRK10787.1"/>
    <property type="match status" value="1"/>
</dbReference>
<comment type="catalytic activity">
    <reaction evidence="9 10 11">
        <text>Hydrolysis of proteins in presence of ATP.</text>
        <dbReference type="EC" id="3.4.21.53"/>
    </reaction>
</comment>
<dbReference type="SMART" id="SM00464">
    <property type="entry name" value="LON"/>
    <property type="match status" value="1"/>
</dbReference>
<dbReference type="Gene3D" id="1.20.58.1480">
    <property type="match status" value="1"/>
</dbReference>
<dbReference type="NCBIfam" id="TIGR00763">
    <property type="entry name" value="lon"/>
    <property type="match status" value="1"/>
</dbReference>
<dbReference type="Gene3D" id="2.30.130.40">
    <property type="entry name" value="LON domain-like"/>
    <property type="match status" value="1"/>
</dbReference>
<dbReference type="PRINTS" id="PR00830">
    <property type="entry name" value="ENDOLAPTASE"/>
</dbReference>
<dbReference type="RefSeq" id="WP_167071429.1">
    <property type="nucleotide sequence ID" value="NZ_JAAOZC010000001.1"/>
</dbReference>
<dbReference type="InterPro" id="IPR020568">
    <property type="entry name" value="Ribosomal_Su5_D2-typ_SF"/>
</dbReference>
<keyword evidence="3 9" id="KW-0645">Protease</keyword>
<proteinExistence type="evidence at transcript level"/>
<dbReference type="HAMAP" id="MF_01973">
    <property type="entry name" value="lon_bact"/>
    <property type="match status" value="1"/>
</dbReference>
<dbReference type="Gene3D" id="1.20.5.5270">
    <property type="match status" value="1"/>
</dbReference>
<dbReference type="GO" id="GO:0004252">
    <property type="term" value="F:serine-type endopeptidase activity"/>
    <property type="evidence" value="ECO:0007669"/>
    <property type="project" value="UniProtKB-EC"/>
</dbReference>
<keyword evidence="16" id="KW-1185">Reference proteome</keyword>
<dbReference type="Proteomes" id="UP000727456">
    <property type="component" value="Unassembled WGS sequence"/>
</dbReference>
<dbReference type="InterPro" id="IPR046336">
    <property type="entry name" value="Lon_prtase_N_sf"/>
</dbReference>
<comment type="induction">
    <text evidence="9">By heat shock.</text>
</comment>
<dbReference type="InterPro" id="IPR003959">
    <property type="entry name" value="ATPase_AAA_core"/>
</dbReference>
<dbReference type="Pfam" id="PF00004">
    <property type="entry name" value="AAA"/>
    <property type="match status" value="1"/>
</dbReference>
<evidence type="ECO:0000256" key="4">
    <source>
        <dbReference type="ARBA" id="ARBA00022741"/>
    </source>
</evidence>
<evidence type="ECO:0000256" key="8">
    <source>
        <dbReference type="ARBA" id="ARBA00023016"/>
    </source>
</evidence>
<evidence type="ECO:0000256" key="5">
    <source>
        <dbReference type="ARBA" id="ARBA00022801"/>
    </source>
</evidence>
<dbReference type="InterPro" id="IPR027065">
    <property type="entry name" value="Lon_Prtase"/>
</dbReference>
<evidence type="ECO:0000259" key="13">
    <source>
        <dbReference type="PROSITE" id="PS51786"/>
    </source>
</evidence>
<feature type="domain" description="Lon N-terminal" evidence="14">
    <location>
        <begin position="5"/>
        <end position="200"/>
    </location>
</feature>
<keyword evidence="8 9" id="KW-0346">Stress response</keyword>
<dbReference type="InterPro" id="IPR003111">
    <property type="entry name" value="Lon_prtase_N"/>
</dbReference>
<keyword evidence="2 9" id="KW-0963">Cytoplasm</keyword>
<dbReference type="InterPro" id="IPR003593">
    <property type="entry name" value="AAA+_ATPase"/>
</dbReference>
<comment type="caution">
    <text evidence="15">The sequence shown here is derived from an EMBL/GenBank/DDBJ whole genome shotgun (WGS) entry which is preliminary data.</text>
</comment>
<dbReference type="InterPro" id="IPR027543">
    <property type="entry name" value="Lon_bac"/>
</dbReference>
<keyword evidence="6 9" id="KW-0720">Serine protease</keyword>
<dbReference type="InterPro" id="IPR015947">
    <property type="entry name" value="PUA-like_sf"/>
</dbReference>
<dbReference type="PROSITE" id="PS51787">
    <property type="entry name" value="LON_N"/>
    <property type="match status" value="1"/>
</dbReference>
<comment type="subunit">
    <text evidence="9 10">Homohexamer. Organized in a ring with a central cavity.</text>
</comment>
<sequence>MLETFPVLPLRDIVVFPQMIVPLFVGREKSVAALESAMAADKNIFLVSQLDPSEDDPDASGLYDMGVVATVLQLLKLPDGTVRVLVEGQRRAKLETLRQDGSHLVGDVTEVEELVADAEDKETIGLMRSVIDQFQRYARLNKKLPEELPGQLAEIEDAGKLADAIASNIAVKVAEKQAMLVEAIPARRLEMAFGFMEGELGVLQVEKKIRSRVKRQMEKSQREYYLNEQLKAIQRELGTSEGDEGGDEIAELTQKIATLKLSKEARAKATAEVKKLRTMAPMSAEATVVRNYLDVLLGLPWGKKSKIKKDIAAAQAVLDNDHHGLEKVKDRIIEYLAVQARTNKLKGPILCLVGPPGVGKTSLGRSIAKATGREFVRQSLGGVRDEAEIRGHRRTYIGSLPGKIVTNLKKAGTSNPLFLLDEIDKLGQDFRGDPASALLEVLDPEQNGKFQDHYLEIDVDLSDVMFVTTANSLNLPQPLLDRMEIIRLEGYTEDEKVEIAKAHLLQKQIDAHGLKPTEFSFSDEGLRDLIRYYTREAGVRTLEREIAKVARKALRRILEGKDSRIEITPDNLGDFSGVRKYRFGVSEEEDQVGAVTGLAWTEVGGELLTIEAVTVPGKGEVKTTGKLGEVMNESVQAAWSFVKARAPVYGIKPSLFAKKNIHIHLPEGAVPKDGPSAGIGMVTTLVSTLTGIPVRREIAMTGEVTLRGRVLPIGGLKEKLLAALRGGITTVLIPKENEKDLAEIPDNIRQGLKIIPVAHVDEVLALALSQPVVPIEWTEADELATEPPHPPAPEPASFSRH</sequence>
<evidence type="ECO:0000256" key="7">
    <source>
        <dbReference type="ARBA" id="ARBA00022840"/>
    </source>
</evidence>
<dbReference type="SUPFAM" id="SSF88697">
    <property type="entry name" value="PUA domain-like"/>
    <property type="match status" value="1"/>
</dbReference>
<evidence type="ECO:0000256" key="6">
    <source>
        <dbReference type="ARBA" id="ARBA00022825"/>
    </source>
</evidence>
<dbReference type="Pfam" id="PF02190">
    <property type="entry name" value="LON_substr_bdg"/>
    <property type="match status" value="1"/>
</dbReference>
<evidence type="ECO:0000256" key="11">
    <source>
        <dbReference type="PROSITE-ProRule" id="PRU01122"/>
    </source>
</evidence>